<evidence type="ECO:0000256" key="6">
    <source>
        <dbReference type="ARBA" id="ARBA00022741"/>
    </source>
</evidence>
<feature type="domain" description="7,8-dihydro-6-hydroxymethylpterin-pyrophosphokinase" evidence="13">
    <location>
        <begin position="91"/>
        <end position="102"/>
    </location>
</feature>
<evidence type="ECO:0000256" key="1">
    <source>
        <dbReference type="ARBA" id="ARBA00005051"/>
    </source>
</evidence>
<evidence type="ECO:0000256" key="4">
    <source>
        <dbReference type="ARBA" id="ARBA00016218"/>
    </source>
</evidence>
<dbReference type="Gene3D" id="3.30.70.560">
    <property type="entry name" value="7,8-Dihydro-6-hydroxymethylpterin-pyrophosphokinase HPPK"/>
    <property type="match status" value="1"/>
</dbReference>
<evidence type="ECO:0000256" key="5">
    <source>
        <dbReference type="ARBA" id="ARBA00022679"/>
    </source>
</evidence>
<dbReference type="GO" id="GO:0003848">
    <property type="term" value="F:2-amino-4-hydroxy-6-hydroxymethyldihydropteridine diphosphokinase activity"/>
    <property type="evidence" value="ECO:0007669"/>
    <property type="project" value="UniProtKB-EC"/>
</dbReference>
<dbReference type="Proteomes" id="UP000198238">
    <property type="component" value="Chromosome"/>
</dbReference>
<dbReference type="UniPathway" id="UPA00077">
    <property type="reaction ID" value="UER00155"/>
</dbReference>
<evidence type="ECO:0000313" key="14">
    <source>
        <dbReference type="EMBL" id="ASK26609.1"/>
    </source>
</evidence>
<evidence type="ECO:0000256" key="3">
    <source>
        <dbReference type="ARBA" id="ARBA00013253"/>
    </source>
</evidence>
<dbReference type="EMBL" id="CP022278">
    <property type="protein sequence ID" value="ASK26609.1"/>
    <property type="molecule type" value="Genomic_DNA"/>
</dbReference>
<dbReference type="GO" id="GO:0005524">
    <property type="term" value="F:ATP binding"/>
    <property type="evidence" value="ECO:0007669"/>
    <property type="project" value="UniProtKB-KW"/>
</dbReference>
<evidence type="ECO:0000256" key="9">
    <source>
        <dbReference type="ARBA" id="ARBA00022909"/>
    </source>
</evidence>
<keyword evidence="8" id="KW-0067">ATP-binding</keyword>
<organism evidence="14 15">
    <name type="scientific">Neisseria chenwenguii</name>
    <dbReference type="NCBI Taxonomy" id="1853278"/>
    <lineage>
        <taxon>Bacteria</taxon>
        <taxon>Pseudomonadati</taxon>
        <taxon>Pseudomonadota</taxon>
        <taxon>Betaproteobacteria</taxon>
        <taxon>Neisseriales</taxon>
        <taxon>Neisseriaceae</taxon>
        <taxon>Neisseria</taxon>
    </lineage>
</organism>
<reference evidence="14 15" key="1">
    <citation type="submission" date="2017-06" db="EMBL/GenBank/DDBJ databases">
        <title>Neisseria chenwenguii sp. nov., isolated from the intestinal contents of Tibetan Plateau Pika in Yushu, Qinghai Province, China.</title>
        <authorList>
            <person name="Zhang G."/>
        </authorList>
    </citation>
    <scope>NUCLEOTIDE SEQUENCE [LARGE SCALE GENOMIC DNA]</scope>
    <source>
        <strain evidence="14 15">10023</strain>
    </source>
</reference>
<dbReference type="SUPFAM" id="SSF55083">
    <property type="entry name" value="6-hydroxymethyl-7,8-dihydropterin pyrophosphokinase, HPPK"/>
    <property type="match status" value="1"/>
</dbReference>
<comment type="pathway">
    <text evidence="1">Cofactor biosynthesis; tetrahydrofolate biosynthesis; 2-amino-4-hydroxy-6-hydroxymethyl-7,8-dihydropteridine diphosphate from 7,8-dihydroneopterin triphosphate: step 4/4.</text>
</comment>
<proteinExistence type="inferred from homology"/>
<keyword evidence="15" id="KW-1185">Reference proteome</keyword>
<accession>A0A220RZF9</accession>
<keyword evidence="5" id="KW-0808">Transferase</keyword>
<name>A0A220RZF9_9NEIS</name>
<keyword evidence="9" id="KW-0289">Folate biosynthesis</keyword>
<evidence type="ECO:0000256" key="11">
    <source>
        <dbReference type="ARBA" id="ARBA00029766"/>
    </source>
</evidence>
<dbReference type="GO" id="GO:0046656">
    <property type="term" value="P:folic acid biosynthetic process"/>
    <property type="evidence" value="ECO:0007669"/>
    <property type="project" value="UniProtKB-KW"/>
</dbReference>
<dbReference type="InterPro" id="IPR000550">
    <property type="entry name" value="Hppk"/>
</dbReference>
<evidence type="ECO:0000313" key="15">
    <source>
        <dbReference type="Proteomes" id="UP000198238"/>
    </source>
</evidence>
<evidence type="ECO:0000256" key="8">
    <source>
        <dbReference type="ARBA" id="ARBA00022840"/>
    </source>
</evidence>
<dbReference type="AlphaFoldDB" id="A0A220RZF9"/>
<dbReference type="GO" id="GO:0046654">
    <property type="term" value="P:tetrahydrofolate biosynthetic process"/>
    <property type="evidence" value="ECO:0007669"/>
    <property type="project" value="UniProtKB-UniPathway"/>
</dbReference>
<dbReference type="InterPro" id="IPR035907">
    <property type="entry name" value="Hppk_sf"/>
</dbReference>
<dbReference type="KEGG" id="nei:BG910_01600"/>
<dbReference type="GO" id="GO:0016301">
    <property type="term" value="F:kinase activity"/>
    <property type="evidence" value="ECO:0007669"/>
    <property type="project" value="UniProtKB-KW"/>
</dbReference>
<dbReference type="NCBIfam" id="TIGR01498">
    <property type="entry name" value="folK"/>
    <property type="match status" value="1"/>
</dbReference>
<protein>
    <recommendedName>
        <fullName evidence="4">2-amino-4-hydroxy-6-hydroxymethyldihydropteridine pyrophosphokinase</fullName>
        <ecNumber evidence="3">2.7.6.3</ecNumber>
    </recommendedName>
    <alternativeName>
        <fullName evidence="11">6-hydroxymethyl-7,8-dihydropterin pyrophosphokinase</fullName>
    </alternativeName>
    <alternativeName>
        <fullName evidence="12">7,8-dihydro-6-hydroxymethylpterin-pyrophosphokinase</fullName>
    </alternativeName>
</protein>
<comment type="similarity">
    <text evidence="2">Belongs to the HPPK family.</text>
</comment>
<evidence type="ECO:0000256" key="7">
    <source>
        <dbReference type="ARBA" id="ARBA00022777"/>
    </source>
</evidence>
<dbReference type="CDD" id="cd00483">
    <property type="entry name" value="HPPK"/>
    <property type="match status" value="1"/>
</dbReference>
<dbReference type="PANTHER" id="PTHR43071">
    <property type="entry name" value="2-AMINO-4-HYDROXY-6-HYDROXYMETHYLDIHYDROPTERIDINE PYROPHOSPHOKINASE"/>
    <property type="match status" value="1"/>
</dbReference>
<sequence length="171" mass="18257">MSERKQAVIALGANLDKPAAQIRTALEALAVHPQIRILKTSSLYRTAPVGYDDQPDFVNAVCLAETGLDGVSLLSVLNRIEADFGRERSFRNAPRTLDLDIVDFNGETSADPHLTLPHPRAHERGFVMVPLAEILPDFVLGKHGKAADLAAALGDEGIVLLDGGGDGKQAV</sequence>
<keyword evidence="7 14" id="KW-0418">Kinase</keyword>
<gene>
    <name evidence="14" type="primary">folK</name>
    <name evidence="14" type="ORF">BG910_01600</name>
</gene>
<dbReference type="Pfam" id="PF01288">
    <property type="entry name" value="HPPK"/>
    <property type="match status" value="1"/>
</dbReference>
<keyword evidence="6" id="KW-0547">Nucleotide-binding</keyword>
<dbReference type="RefSeq" id="WP_089035331.1">
    <property type="nucleotide sequence ID" value="NZ_CP022278.1"/>
</dbReference>
<evidence type="ECO:0000256" key="2">
    <source>
        <dbReference type="ARBA" id="ARBA00005810"/>
    </source>
</evidence>
<evidence type="ECO:0000256" key="10">
    <source>
        <dbReference type="ARBA" id="ARBA00029409"/>
    </source>
</evidence>
<evidence type="ECO:0000259" key="13">
    <source>
        <dbReference type="PROSITE" id="PS00794"/>
    </source>
</evidence>
<evidence type="ECO:0000256" key="12">
    <source>
        <dbReference type="ARBA" id="ARBA00033413"/>
    </source>
</evidence>
<dbReference type="PANTHER" id="PTHR43071:SF1">
    <property type="entry name" value="2-AMINO-4-HYDROXY-6-HYDROXYMETHYLDIHYDROPTERIDINE PYROPHOSPHOKINASE"/>
    <property type="match status" value="1"/>
</dbReference>
<dbReference type="EC" id="2.7.6.3" evidence="3"/>
<dbReference type="PROSITE" id="PS00794">
    <property type="entry name" value="HPPK"/>
    <property type="match status" value="1"/>
</dbReference>
<comment type="function">
    <text evidence="10">Catalyzes the transfer of pyrophosphate from adenosine triphosphate (ATP) to 6-hydroxymethyl-7,8-dihydropterin, an enzymatic step in folate biosynthesis pathway.</text>
</comment>